<dbReference type="PRINTS" id="PR00133">
    <property type="entry name" value="GLHYDRLASE3"/>
</dbReference>
<gene>
    <name evidence="9" type="primary">ybbD</name>
    <name evidence="9" type="ORF">SK3146_02657</name>
</gene>
<dbReference type="SUPFAM" id="SSF51445">
    <property type="entry name" value="(Trans)glycosidases"/>
    <property type="match status" value="1"/>
</dbReference>
<evidence type="ECO:0000313" key="9">
    <source>
        <dbReference type="EMBL" id="UQZ83470.1"/>
    </source>
</evidence>
<dbReference type="Pfam" id="PF00933">
    <property type="entry name" value="Glyco_hydro_3"/>
    <property type="match status" value="1"/>
</dbReference>
<reference evidence="9" key="2">
    <citation type="journal article" date="2021" name="J Anim Sci Technol">
        <title>Complete genome sequence of Paenibacillus konkukensis sp. nov. SK3146 as a potential probiotic strain.</title>
        <authorList>
            <person name="Jung H.I."/>
            <person name="Park S."/>
            <person name="Niu K.M."/>
            <person name="Lee S.W."/>
            <person name="Kothari D."/>
            <person name="Yi K.J."/>
            <person name="Kim S.K."/>
        </authorList>
    </citation>
    <scope>NUCLEOTIDE SEQUENCE</scope>
    <source>
        <strain evidence="9">SK3146</strain>
    </source>
</reference>
<dbReference type="Gene3D" id="3.20.20.300">
    <property type="entry name" value="Glycoside hydrolase, family 3, N-terminal domain"/>
    <property type="match status" value="1"/>
</dbReference>
<reference evidence="9" key="1">
    <citation type="submission" date="2018-02" db="EMBL/GenBank/DDBJ databases">
        <authorList>
            <person name="Kim S.-K."/>
            <person name="Jung H.-I."/>
            <person name="Lee S.-W."/>
        </authorList>
    </citation>
    <scope>NUCLEOTIDE SEQUENCE</scope>
    <source>
        <strain evidence="9">SK3146</strain>
    </source>
</reference>
<evidence type="ECO:0000256" key="3">
    <source>
        <dbReference type="ARBA" id="ARBA00012663"/>
    </source>
</evidence>
<evidence type="ECO:0000256" key="5">
    <source>
        <dbReference type="ARBA" id="ARBA00023295"/>
    </source>
</evidence>
<evidence type="ECO:0000256" key="2">
    <source>
        <dbReference type="ARBA" id="ARBA00005336"/>
    </source>
</evidence>
<feature type="compositionally biased region" description="Low complexity" evidence="6">
    <location>
        <begin position="31"/>
        <end position="42"/>
    </location>
</feature>
<evidence type="ECO:0000259" key="8">
    <source>
        <dbReference type="Pfam" id="PF00933"/>
    </source>
</evidence>
<keyword evidence="7" id="KW-0732">Signal</keyword>
<dbReference type="EMBL" id="CP027059">
    <property type="protein sequence ID" value="UQZ83470.1"/>
    <property type="molecule type" value="Genomic_DNA"/>
</dbReference>
<proteinExistence type="inferred from homology"/>
<dbReference type="Proteomes" id="UP001057134">
    <property type="component" value="Chromosome"/>
</dbReference>
<feature type="chain" id="PRO_5047311936" description="beta-N-acetylhexosaminidase" evidence="7">
    <location>
        <begin position="21"/>
        <end position="428"/>
    </location>
</feature>
<accession>A0ABY4RND3</accession>
<dbReference type="PROSITE" id="PS51257">
    <property type="entry name" value="PROKAR_LIPOPROTEIN"/>
    <property type="match status" value="1"/>
</dbReference>
<name>A0ABY4RND3_9BACL</name>
<evidence type="ECO:0000256" key="6">
    <source>
        <dbReference type="SAM" id="MobiDB-lite"/>
    </source>
</evidence>
<comment type="similarity">
    <text evidence="2">Belongs to the glycosyl hydrolase 3 family.</text>
</comment>
<evidence type="ECO:0000256" key="7">
    <source>
        <dbReference type="SAM" id="SignalP"/>
    </source>
</evidence>
<dbReference type="InterPro" id="IPR017853">
    <property type="entry name" value="GH"/>
</dbReference>
<dbReference type="EC" id="3.2.1.52" evidence="3"/>
<dbReference type="PANTHER" id="PTHR30480">
    <property type="entry name" value="BETA-HEXOSAMINIDASE-RELATED"/>
    <property type="match status" value="1"/>
</dbReference>
<feature type="region of interest" description="Disordered" evidence="6">
    <location>
        <begin position="388"/>
        <end position="407"/>
    </location>
</feature>
<comment type="catalytic activity">
    <reaction evidence="1">
        <text>Hydrolysis of terminal non-reducing N-acetyl-D-hexosamine residues in N-acetyl-beta-D-hexosaminides.</text>
        <dbReference type="EC" id="3.2.1.52"/>
    </reaction>
</comment>
<evidence type="ECO:0000256" key="4">
    <source>
        <dbReference type="ARBA" id="ARBA00022801"/>
    </source>
</evidence>
<feature type="region of interest" description="Disordered" evidence="6">
    <location>
        <begin position="26"/>
        <end position="54"/>
    </location>
</feature>
<dbReference type="InterPro" id="IPR001764">
    <property type="entry name" value="Glyco_hydro_3_N"/>
</dbReference>
<feature type="domain" description="Glycoside hydrolase family 3 N-terminal" evidence="8">
    <location>
        <begin position="63"/>
        <end position="385"/>
    </location>
</feature>
<dbReference type="NCBIfam" id="NF003740">
    <property type="entry name" value="PRK05337.1"/>
    <property type="match status" value="1"/>
</dbReference>
<keyword evidence="9" id="KW-0449">Lipoprotein</keyword>
<sequence>MTSKWMRAALGSVIVCAVIAAGGCSAPSRQEAAPTPEAVTTPSPSPAPTPTPDPVHAVTDRMTTEEKLGQMMLFGVQGTALDAQTRKHITDDHVGGFIFYSDNIKDTHQAWSLISDMRQANAGGKLPLLLSADQEGGRVARLPKELPAFPTSLAVGKTEDPDYALRIGGMLGKALNAYGLNVDFAPVLDVNSNPNNPVIGDRSFGNSADTVSTMGIQEMKGLQGQGVISVVKHFPGHGDTSVDSHKDLPVVNHDINRLRSLEFVPFAEAIRQGADAVMVAHLLVTKLDPDVPSSLSRVIIQDYLRGELGFQGVVITDDLTMEAITKTMPIGTAAVKAVQAGADIVLVGHDPAQQQAVLDALKKAAEDGTLSKEAIDASAARIVKLKQKAKLPADSDSLPEPDTGKLAADIRSVVNSASTRTGNSGSAK</sequence>
<dbReference type="InterPro" id="IPR036962">
    <property type="entry name" value="Glyco_hydro_3_N_sf"/>
</dbReference>
<keyword evidence="5" id="KW-0326">Glycosidase</keyword>
<evidence type="ECO:0000256" key="1">
    <source>
        <dbReference type="ARBA" id="ARBA00001231"/>
    </source>
</evidence>
<dbReference type="RefSeq" id="WP_249865485.1">
    <property type="nucleotide sequence ID" value="NZ_CP027059.1"/>
</dbReference>
<feature type="compositionally biased region" description="Pro residues" evidence="6">
    <location>
        <begin position="43"/>
        <end position="53"/>
    </location>
</feature>
<keyword evidence="4" id="KW-0378">Hydrolase</keyword>
<organism evidence="9 10">
    <name type="scientific">Paenibacillus konkukensis</name>
    <dbReference type="NCBI Taxonomy" id="2020716"/>
    <lineage>
        <taxon>Bacteria</taxon>
        <taxon>Bacillati</taxon>
        <taxon>Bacillota</taxon>
        <taxon>Bacilli</taxon>
        <taxon>Bacillales</taxon>
        <taxon>Paenibacillaceae</taxon>
        <taxon>Paenibacillus</taxon>
    </lineage>
</organism>
<protein>
    <recommendedName>
        <fullName evidence="3">beta-N-acetylhexosaminidase</fullName>
        <ecNumber evidence="3">3.2.1.52</ecNumber>
    </recommendedName>
</protein>
<dbReference type="InterPro" id="IPR050226">
    <property type="entry name" value="NagZ_Beta-hexosaminidase"/>
</dbReference>
<evidence type="ECO:0000313" key="10">
    <source>
        <dbReference type="Proteomes" id="UP001057134"/>
    </source>
</evidence>
<keyword evidence="10" id="KW-1185">Reference proteome</keyword>
<feature type="signal peptide" evidence="7">
    <location>
        <begin position="1"/>
        <end position="20"/>
    </location>
</feature>
<dbReference type="PANTHER" id="PTHR30480:SF13">
    <property type="entry name" value="BETA-HEXOSAMINIDASE"/>
    <property type="match status" value="1"/>
</dbReference>